<comment type="caution">
    <text evidence="2">The sequence shown here is derived from an EMBL/GenBank/DDBJ whole genome shotgun (WGS) entry which is preliminary data.</text>
</comment>
<feature type="signal peptide" evidence="1">
    <location>
        <begin position="1"/>
        <end position="24"/>
    </location>
</feature>
<dbReference type="RefSeq" id="WP_343888244.1">
    <property type="nucleotide sequence ID" value="NZ_BAAAEH010000007.1"/>
</dbReference>
<evidence type="ECO:0000313" key="2">
    <source>
        <dbReference type="EMBL" id="MEN2792539.1"/>
    </source>
</evidence>
<evidence type="ECO:0008006" key="4">
    <source>
        <dbReference type="Google" id="ProtNLM"/>
    </source>
</evidence>
<accession>A0ABU9Y9R8</accession>
<organism evidence="2 3">
    <name type="scientific">Sphingomonas oligophenolica</name>
    <dbReference type="NCBI Taxonomy" id="301154"/>
    <lineage>
        <taxon>Bacteria</taxon>
        <taxon>Pseudomonadati</taxon>
        <taxon>Pseudomonadota</taxon>
        <taxon>Alphaproteobacteria</taxon>
        <taxon>Sphingomonadales</taxon>
        <taxon>Sphingomonadaceae</taxon>
        <taxon>Sphingomonas</taxon>
    </lineage>
</organism>
<feature type="chain" id="PRO_5047103648" description="Spore coat protein U domain-containing protein" evidence="1">
    <location>
        <begin position="25"/>
        <end position="199"/>
    </location>
</feature>
<dbReference type="Proteomes" id="UP001419910">
    <property type="component" value="Unassembled WGS sequence"/>
</dbReference>
<evidence type="ECO:0000256" key="1">
    <source>
        <dbReference type="SAM" id="SignalP"/>
    </source>
</evidence>
<gene>
    <name evidence="2" type="ORF">ABC974_23130</name>
</gene>
<sequence>MPPAHNVFAAFAIGALIWPVSVQAQTTAVAGGSPANITLTIPVTASVATRCSFSVSGTYDVPEITSGFTHDFSMALQCSTAVRVAVVSANGGLLAAIATPPLGYSRLAPYDVALSLVGNSGVPTATAVCVAATLTSTAGAPCIFRGPAASNQGLRLGGASSGASGSYLRVSAPVYAGSETLIASTTYADTLTVTVSPTI</sequence>
<dbReference type="EMBL" id="JBDIME010000030">
    <property type="protein sequence ID" value="MEN2792539.1"/>
    <property type="molecule type" value="Genomic_DNA"/>
</dbReference>
<keyword evidence="3" id="KW-1185">Reference proteome</keyword>
<reference evidence="2 3" key="1">
    <citation type="submission" date="2024-05" db="EMBL/GenBank/DDBJ databases">
        <authorList>
            <person name="Liu Q."/>
            <person name="Xin Y.-H."/>
        </authorList>
    </citation>
    <scope>NUCLEOTIDE SEQUENCE [LARGE SCALE GENOMIC DNA]</scope>
    <source>
        <strain evidence="2 3">CGMCC 1.10181</strain>
    </source>
</reference>
<keyword evidence="1" id="KW-0732">Signal</keyword>
<proteinExistence type="predicted"/>
<name>A0ABU9Y9R8_9SPHN</name>
<evidence type="ECO:0000313" key="3">
    <source>
        <dbReference type="Proteomes" id="UP001419910"/>
    </source>
</evidence>
<protein>
    <recommendedName>
        <fullName evidence="4">Spore coat protein U domain-containing protein</fullName>
    </recommendedName>
</protein>